<evidence type="ECO:0000256" key="2">
    <source>
        <dbReference type="SAM" id="Phobius"/>
    </source>
</evidence>
<accession>A0A9W6WMZ1</accession>
<organism evidence="3 4">
    <name type="scientific">Phytophthora lilii</name>
    <dbReference type="NCBI Taxonomy" id="2077276"/>
    <lineage>
        <taxon>Eukaryota</taxon>
        <taxon>Sar</taxon>
        <taxon>Stramenopiles</taxon>
        <taxon>Oomycota</taxon>
        <taxon>Peronosporomycetes</taxon>
        <taxon>Peronosporales</taxon>
        <taxon>Peronosporaceae</taxon>
        <taxon>Phytophthora</taxon>
    </lineage>
</organism>
<gene>
    <name evidence="3" type="ORF">Plil01_000072900</name>
</gene>
<keyword evidence="4" id="KW-1185">Reference proteome</keyword>
<dbReference type="PROSITE" id="PS51257">
    <property type="entry name" value="PROKAR_LIPOPROTEIN"/>
    <property type="match status" value="1"/>
</dbReference>
<keyword evidence="2" id="KW-1133">Transmembrane helix</keyword>
<dbReference type="EMBL" id="BSXW01000021">
    <property type="protein sequence ID" value="GMF09863.1"/>
    <property type="molecule type" value="Genomic_DNA"/>
</dbReference>
<keyword evidence="2" id="KW-0472">Membrane</keyword>
<feature type="region of interest" description="Disordered" evidence="1">
    <location>
        <begin position="229"/>
        <end position="249"/>
    </location>
</feature>
<name>A0A9W6WMZ1_9STRA</name>
<evidence type="ECO:0000313" key="4">
    <source>
        <dbReference type="Proteomes" id="UP001165083"/>
    </source>
</evidence>
<proteinExistence type="predicted"/>
<feature type="transmembrane region" description="Helical" evidence="2">
    <location>
        <begin position="12"/>
        <end position="30"/>
    </location>
</feature>
<feature type="compositionally biased region" description="Acidic residues" evidence="1">
    <location>
        <begin position="385"/>
        <end position="401"/>
    </location>
</feature>
<dbReference type="AlphaFoldDB" id="A0A9W6WMZ1"/>
<protein>
    <submittedName>
        <fullName evidence="3">Unnamed protein product</fullName>
    </submittedName>
</protein>
<comment type="caution">
    <text evidence="3">The sequence shown here is derived from an EMBL/GenBank/DDBJ whole genome shotgun (WGS) entry which is preliminary data.</text>
</comment>
<evidence type="ECO:0000313" key="3">
    <source>
        <dbReference type="EMBL" id="GMF09863.1"/>
    </source>
</evidence>
<feature type="region of interest" description="Disordered" evidence="1">
    <location>
        <begin position="375"/>
        <end position="401"/>
    </location>
</feature>
<sequence>MQSRVTRVVAKAVVAAGTAGAIVTACWFLNRILDGSERNCIENGPADLNIHTTDAVDSDDEYDGLYQQPIDTDDSFALLPVVSEVDDESEEDAVGYTGDYFTPHYDVCMLSVSAQVDPLPDVPAFATRDCRLCRAAAAGDGDDAATPDIDLGEKVRSLSFTETDSSSNASVLSVTSEADEAYDDEALQRPRTCSRTKQWLYVRLAKPPDNTIRSMRIIIKFAMANTKREVAGGSTPHQPNAKRRQFSPQPVADERRLAYAVLSPDESHIFTLKTTVGTTIDRVKEFILQQNAALLPGIAAASLNIFSTEDPCLGRAVIKEVKHTFEGRFARGACQSAVLLVPTQRIDYYFPSDIRPVKSGAVHLIAEPVWNAFDQDESTPLADDQPTEAEYEDDCGEDGVD</sequence>
<keyword evidence="2" id="KW-0812">Transmembrane</keyword>
<dbReference type="Proteomes" id="UP001165083">
    <property type="component" value="Unassembled WGS sequence"/>
</dbReference>
<dbReference type="OrthoDB" id="121132at2759"/>
<reference evidence="3" key="1">
    <citation type="submission" date="2023-04" db="EMBL/GenBank/DDBJ databases">
        <title>Phytophthora lilii NBRC 32176.</title>
        <authorList>
            <person name="Ichikawa N."/>
            <person name="Sato H."/>
            <person name="Tonouchi N."/>
        </authorList>
    </citation>
    <scope>NUCLEOTIDE SEQUENCE</scope>
    <source>
        <strain evidence="3">NBRC 32176</strain>
    </source>
</reference>
<evidence type="ECO:0000256" key="1">
    <source>
        <dbReference type="SAM" id="MobiDB-lite"/>
    </source>
</evidence>